<name>A0A956LYK2_UNCEI</name>
<keyword evidence="1" id="KW-0812">Transmembrane</keyword>
<organism evidence="2 3">
    <name type="scientific">Eiseniibacteriota bacterium</name>
    <dbReference type="NCBI Taxonomy" id="2212470"/>
    <lineage>
        <taxon>Bacteria</taxon>
        <taxon>Candidatus Eiseniibacteriota</taxon>
    </lineage>
</organism>
<evidence type="ECO:0000256" key="1">
    <source>
        <dbReference type="SAM" id="Phobius"/>
    </source>
</evidence>
<reference evidence="2" key="2">
    <citation type="journal article" date="2021" name="Microbiome">
        <title>Successional dynamics and alternative stable states in a saline activated sludge microbial community over 9 years.</title>
        <authorList>
            <person name="Wang Y."/>
            <person name="Ye J."/>
            <person name="Ju F."/>
            <person name="Liu L."/>
            <person name="Boyd J.A."/>
            <person name="Deng Y."/>
            <person name="Parks D.H."/>
            <person name="Jiang X."/>
            <person name="Yin X."/>
            <person name="Woodcroft B.J."/>
            <person name="Tyson G.W."/>
            <person name="Hugenholtz P."/>
            <person name="Polz M.F."/>
            <person name="Zhang T."/>
        </authorList>
    </citation>
    <scope>NUCLEOTIDE SEQUENCE</scope>
    <source>
        <strain evidence="2">HKST-UBA01</strain>
    </source>
</reference>
<evidence type="ECO:0000313" key="2">
    <source>
        <dbReference type="EMBL" id="MCA9727969.1"/>
    </source>
</evidence>
<dbReference type="Gene3D" id="3.40.50.1110">
    <property type="entry name" value="SGNH hydrolase"/>
    <property type="match status" value="1"/>
</dbReference>
<protein>
    <submittedName>
        <fullName evidence="2">SGNH/GDSL hydrolase family protein</fullName>
    </submittedName>
</protein>
<feature type="non-terminal residue" evidence="2">
    <location>
        <position position="200"/>
    </location>
</feature>
<keyword evidence="2" id="KW-0378">Hydrolase</keyword>
<dbReference type="SUPFAM" id="SSF52266">
    <property type="entry name" value="SGNH hydrolase"/>
    <property type="match status" value="1"/>
</dbReference>
<comment type="caution">
    <text evidence="2">The sequence shown here is derived from an EMBL/GenBank/DDBJ whole genome shotgun (WGS) entry which is preliminary data.</text>
</comment>
<sequence length="200" mass="22239">MARGLDTDRRCTLGKPDPTRRDAVSALALWKRIVFPVVPTIIVLVLTESVLALLGVTPRLHEEDPFVGFASQVPLYVESTNDAGQVVMTTSSNKRTLFNAQTFLRDKPAGTTRIFCLGGSTTYGRPYYDATAFSGWLRALLPVADPGKHWEVINAGGISYASYRVATVMEELTRYDPDVFIVYTGHNEFLEERTYGTLRD</sequence>
<dbReference type="EMBL" id="JAGQHR010000271">
    <property type="protein sequence ID" value="MCA9727969.1"/>
    <property type="molecule type" value="Genomic_DNA"/>
</dbReference>
<dbReference type="GO" id="GO:0016787">
    <property type="term" value="F:hydrolase activity"/>
    <property type="evidence" value="ECO:0007669"/>
    <property type="project" value="UniProtKB-KW"/>
</dbReference>
<feature type="transmembrane region" description="Helical" evidence="1">
    <location>
        <begin position="33"/>
        <end position="56"/>
    </location>
</feature>
<evidence type="ECO:0000313" key="3">
    <source>
        <dbReference type="Proteomes" id="UP000697710"/>
    </source>
</evidence>
<accession>A0A956LYK2</accession>
<dbReference type="InterPro" id="IPR036514">
    <property type="entry name" value="SGNH_hydro_sf"/>
</dbReference>
<proteinExistence type="predicted"/>
<gene>
    <name evidence="2" type="ORF">KC729_09825</name>
</gene>
<dbReference type="Proteomes" id="UP000697710">
    <property type="component" value="Unassembled WGS sequence"/>
</dbReference>
<keyword evidence="1" id="KW-1133">Transmembrane helix</keyword>
<keyword evidence="1" id="KW-0472">Membrane</keyword>
<dbReference type="AlphaFoldDB" id="A0A956LYK2"/>
<reference evidence="2" key="1">
    <citation type="submission" date="2020-04" db="EMBL/GenBank/DDBJ databases">
        <authorList>
            <person name="Zhang T."/>
        </authorList>
    </citation>
    <scope>NUCLEOTIDE SEQUENCE</scope>
    <source>
        <strain evidence="2">HKST-UBA01</strain>
    </source>
</reference>